<dbReference type="InterPro" id="IPR019607">
    <property type="entry name" value="Putative_zinc-finger_domain"/>
</dbReference>
<feature type="compositionally biased region" description="Acidic residues" evidence="2">
    <location>
        <begin position="1035"/>
        <end position="1045"/>
    </location>
</feature>
<feature type="compositionally biased region" description="Polar residues" evidence="2">
    <location>
        <begin position="911"/>
        <end position="921"/>
    </location>
</feature>
<feature type="compositionally biased region" description="Low complexity" evidence="2">
    <location>
        <begin position="111"/>
        <end position="120"/>
    </location>
</feature>
<feature type="compositionally biased region" description="Polar residues" evidence="2">
    <location>
        <begin position="1054"/>
        <end position="1065"/>
    </location>
</feature>
<reference evidence="4" key="1">
    <citation type="journal article" date="2020" name="Stud. Mycol.">
        <title>101 Dothideomycetes genomes: a test case for predicting lifestyles and emergence of pathogens.</title>
        <authorList>
            <person name="Haridas S."/>
            <person name="Albert R."/>
            <person name="Binder M."/>
            <person name="Bloem J."/>
            <person name="Labutti K."/>
            <person name="Salamov A."/>
            <person name="Andreopoulos B."/>
            <person name="Baker S."/>
            <person name="Barry K."/>
            <person name="Bills G."/>
            <person name="Bluhm B."/>
            <person name="Cannon C."/>
            <person name="Castanera R."/>
            <person name="Culley D."/>
            <person name="Daum C."/>
            <person name="Ezra D."/>
            <person name="Gonzalez J."/>
            <person name="Henrissat B."/>
            <person name="Kuo A."/>
            <person name="Liang C."/>
            <person name="Lipzen A."/>
            <person name="Lutzoni F."/>
            <person name="Magnuson J."/>
            <person name="Mondo S."/>
            <person name="Nolan M."/>
            <person name="Ohm R."/>
            <person name="Pangilinan J."/>
            <person name="Park H.-J."/>
            <person name="Ramirez L."/>
            <person name="Alfaro M."/>
            <person name="Sun H."/>
            <person name="Tritt A."/>
            <person name="Yoshinaga Y."/>
            <person name="Zwiers L.-H."/>
            <person name="Turgeon B."/>
            <person name="Goodwin S."/>
            <person name="Spatafora J."/>
            <person name="Crous P."/>
            <person name="Grigoriev I."/>
        </authorList>
    </citation>
    <scope>NUCLEOTIDE SEQUENCE</scope>
    <source>
        <strain evidence="4">CBS 133067</strain>
    </source>
</reference>
<feature type="compositionally biased region" description="Polar residues" evidence="2">
    <location>
        <begin position="418"/>
        <end position="427"/>
    </location>
</feature>
<accession>A0A9P4ITA3</accession>
<feature type="coiled-coil region" evidence="1">
    <location>
        <begin position="813"/>
        <end position="847"/>
    </location>
</feature>
<feature type="compositionally biased region" description="Low complexity" evidence="2">
    <location>
        <begin position="326"/>
        <end position="347"/>
    </location>
</feature>
<feature type="compositionally biased region" description="Basic and acidic residues" evidence="2">
    <location>
        <begin position="794"/>
        <end position="804"/>
    </location>
</feature>
<keyword evidence="1" id="KW-0175">Coiled coil</keyword>
<feature type="region of interest" description="Disordered" evidence="2">
    <location>
        <begin position="570"/>
        <end position="618"/>
    </location>
</feature>
<feature type="compositionally biased region" description="Low complexity" evidence="2">
    <location>
        <begin position="309"/>
        <end position="319"/>
    </location>
</feature>
<feature type="region of interest" description="Disordered" evidence="2">
    <location>
        <begin position="864"/>
        <end position="1076"/>
    </location>
</feature>
<feature type="compositionally biased region" description="Low complexity" evidence="2">
    <location>
        <begin position="500"/>
        <end position="515"/>
    </location>
</feature>
<feature type="compositionally biased region" description="Polar residues" evidence="2">
    <location>
        <begin position="681"/>
        <end position="693"/>
    </location>
</feature>
<feature type="region of interest" description="Disordered" evidence="2">
    <location>
        <begin position="1267"/>
        <end position="1288"/>
    </location>
</feature>
<evidence type="ECO:0000313" key="4">
    <source>
        <dbReference type="EMBL" id="KAF2104072.1"/>
    </source>
</evidence>
<feature type="compositionally biased region" description="Low complexity" evidence="2">
    <location>
        <begin position="748"/>
        <end position="762"/>
    </location>
</feature>
<dbReference type="Proteomes" id="UP000799772">
    <property type="component" value="Unassembled WGS sequence"/>
</dbReference>
<dbReference type="GO" id="GO:0005634">
    <property type="term" value="C:nucleus"/>
    <property type="evidence" value="ECO:0007669"/>
    <property type="project" value="TreeGrafter"/>
</dbReference>
<feature type="region of interest" description="Disordered" evidence="2">
    <location>
        <begin position="1"/>
        <end position="32"/>
    </location>
</feature>
<feature type="region of interest" description="Disordered" evidence="2">
    <location>
        <begin position="79"/>
        <end position="120"/>
    </location>
</feature>
<evidence type="ECO:0000256" key="2">
    <source>
        <dbReference type="SAM" id="MobiDB-lite"/>
    </source>
</evidence>
<dbReference type="PANTHER" id="PTHR21563">
    <property type="entry name" value="ZINC FINGER C3H1 DOMAIN-CONTAINING PROTEIN"/>
    <property type="match status" value="1"/>
</dbReference>
<feature type="compositionally biased region" description="Polar residues" evidence="2">
    <location>
        <begin position="383"/>
        <end position="393"/>
    </location>
</feature>
<comment type="caution">
    <text evidence="4">The sequence shown here is derived from an EMBL/GenBank/DDBJ whole genome shotgun (WGS) entry which is preliminary data.</text>
</comment>
<dbReference type="EMBL" id="ML978121">
    <property type="protein sequence ID" value="KAF2104072.1"/>
    <property type="molecule type" value="Genomic_DNA"/>
</dbReference>
<dbReference type="Pfam" id="PF10650">
    <property type="entry name" value="zf-C3H1"/>
    <property type="match status" value="1"/>
</dbReference>
<sequence>MANYGVPFLQTSAQHGHSTSSNLPEGSNTASQAVHTQNMGAFQQNSMLPAMNPLQPSTDPNAGHIASLLQQLQAAGYQFPPMPLSLPPQHNANKPPPGPLSAPSESVTPRGGSNIGNNIGRVADLARSDREEGELSDTDMAASPAGRSAYDVPMADAAGDLDMPGNIVDSYRPPYGRVESSGSLSVNQTLPQSNTAVAPNAVQSSQVTAGISQSSEANRLIEQIITDLGSSSASSKAAQPLSKQHEDARKFVSLLSFYGYVFKNLVDETFYFNTTTDWASLANLYKELKLSDSEAQHQNEVFTMGQEQSSVSAKNAAPKAAKKGPSKPSAPSAGLAETTAKSSAASSRPPQSVISKAAEPKSAANLLSGQPSSPAINKPISKAASNNSQPTPTNRAEYLAKLKAAKLKVGTKTGEPASKSNASSATPPAQPQGVALESNPSTVQAGARAASTSPEEKSAPKPVEAPPATVQDDVETRKRLQTEILQKRLAELKAKRAPDQTAPPGSAAAPSQPTPMGQTDNAHLSAPNLGFDQDPVPNTVPTDSQPLAPLIPAASPTNGIPGLFMSVTAQPVPSTTSTPTNFQSRTKKRPVAADFDDISSSSPPRPFKRPTFGDDPYAEDEQMIIEVSDDESDDGGVSVGDVDDLITTAANAATSNNEQSAKQKALRDLGPLTNFPSRGIISTGSSTFNTPAGVNTPPKGQLSQMEAQIAMLKAKIRAQEARKKPGESRPQTPSKKSDSIDAESTKGAPRADATAATAVTPALESLPTQADTMEIHSVSSHSTHVSASSIRSESPVEHRLGRESDIQTVDAAVANNMSRMEILRREMEALEAENKQRLVEKEALAKELEDLGIDTEGMDNEEMKAVRDEIREQQEQEVLQSSKPAVTDNASPFVESVEDELTLPSDGVRTTEATSAAQQKQLPDGEDLMNTTEFQEPLSAVQPTEDPSDDSSADKLFDDPTTAEGKLASEPEVQTMGAHRDSIDGPMNTETESAARPGPVMAATVSAYANQQDQGDSDAGDVPAATITGQVSETQEGDDDSEDFYSSEPAEQTDIPQANIGSTAATDDYEMSEDGEVLSQGPIAATELPMGAQTIPAIAELDEDVPMSDGNIAESQPAESAQSNFGSHGPEPTPVELDMMQAQDMTTQKLTSSGDEESGDSSDGVAAMDGEDDYEPPDPSDESLEMVATALPVGSDVAVPDDQDDAEEEEDYEPPAPYESPSADSDLQDSGSGSGIAIRDESMADNETSVLDSATAPLADDLAPELQAGPADDEAEQRTPTATEGYYRPYDSPLMSFKAYRYHPQFTENVKGGFRSMTYSHNIDSNKQLCPFEAANGVCNDKGCKYQHYRDMKLTDDMMLVQLGTQNPGRTDEERKKWTDGLKEILKRLRETNTTDPDIVAKEIVQYRSWFLGDPTKILNL</sequence>
<proteinExistence type="predicted"/>
<feature type="compositionally biased region" description="Polar residues" evidence="2">
    <location>
        <begin position="365"/>
        <end position="375"/>
    </location>
</feature>
<feature type="compositionally biased region" description="Low complexity" evidence="2">
    <location>
        <begin position="776"/>
        <end position="789"/>
    </location>
</feature>
<feature type="compositionally biased region" description="Polar residues" evidence="2">
    <location>
        <begin position="570"/>
        <end position="584"/>
    </location>
</feature>
<feature type="compositionally biased region" description="Basic and acidic residues" evidence="2">
    <location>
        <begin position="864"/>
        <end position="874"/>
    </location>
</feature>
<evidence type="ECO:0000259" key="3">
    <source>
        <dbReference type="Pfam" id="PF10650"/>
    </source>
</evidence>
<keyword evidence="5" id="KW-1185">Reference proteome</keyword>
<protein>
    <recommendedName>
        <fullName evidence="3">Putative zinc-finger domain-containing protein</fullName>
    </recommendedName>
</protein>
<feature type="compositionally biased region" description="Polar residues" evidence="2">
    <location>
        <begin position="9"/>
        <end position="32"/>
    </location>
</feature>
<feature type="domain" description="Putative zinc-finger" evidence="3">
    <location>
        <begin position="1329"/>
        <end position="1348"/>
    </location>
</feature>
<feature type="region of interest" description="Disordered" evidence="2">
    <location>
        <begin position="1094"/>
        <end position="1237"/>
    </location>
</feature>
<evidence type="ECO:0000313" key="5">
    <source>
        <dbReference type="Proteomes" id="UP000799772"/>
    </source>
</evidence>
<dbReference type="PANTHER" id="PTHR21563:SF3">
    <property type="entry name" value="ZINC FINGER C3H1 DOMAIN-CONTAINING PROTEIN"/>
    <property type="match status" value="1"/>
</dbReference>
<feature type="compositionally biased region" description="Acidic residues" evidence="2">
    <location>
        <begin position="1169"/>
        <end position="1184"/>
    </location>
</feature>
<dbReference type="GO" id="GO:0000178">
    <property type="term" value="C:exosome (RNase complex)"/>
    <property type="evidence" value="ECO:0007669"/>
    <property type="project" value="TreeGrafter"/>
</dbReference>
<feature type="compositionally biased region" description="Basic and acidic residues" evidence="2">
    <location>
        <begin position="717"/>
        <end position="727"/>
    </location>
</feature>
<feature type="compositionally biased region" description="Polar residues" evidence="2">
    <location>
        <begin position="876"/>
        <end position="890"/>
    </location>
</feature>
<feature type="region of interest" description="Disordered" evidence="2">
    <location>
        <begin position="304"/>
        <end position="393"/>
    </location>
</feature>
<feature type="compositionally biased region" description="Acidic residues" evidence="2">
    <location>
        <begin position="1067"/>
        <end position="1076"/>
    </location>
</feature>
<name>A0A9P4ITA3_9PEZI</name>
<feature type="region of interest" description="Disordered" evidence="2">
    <location>
        <begin position="650"/>
        <end position="671"/>
    </location>
</feature>
<feature type="region of interest" description="Disordered" evidence="2">
    <location>
        <begin position="127"/>
        <end position="146"/>
    </location>
</feature>
<feature type="compositionally biased region" description="Polar residues" evidence="2">
    <location>
        <begin position="1113"/>
        <end position="1126"/>
    </location>
</feature>
<gene>
    <name evidence="4" type="ORF">NA57DRAFT_70284</name>
</gene>
<organism evidence="4 5">
    <name type="scientific">Rhizodiscina lignyota</name>
    <dbReference type="NCBI Taxonomy" id="1504668"/>
    <lineage>
        <taxon>Eukaryota</taxon>
        <taxon>Fungi</taxon>
        <taxon>Dikarya</taxon>
        <taxon>Ascomycota</taxon>
        <taxon>Pezizomycotina</taxon>
        <taxon>Dothideomycetes</taxon>
        <taxon>Pleosporomycetidae</taxon>
        <taxon>Aulographales</taxon>
        <taxon>Rhizodiscinaceae</taxon>
        <taxon>Rhizodiscina</taxon>
    </lineage>
</organism>
<evidence type="ECO:0000256" key="1">
    <source>
        <dbReference type="SAM" id="Coils"/>
    </source>
</evidence>
<dbReference type="InterPro" id="IPR039278">
    <property type="entry name" value="Red1"/>
</dbReference>
<dbReference type="OrthoDB" id="1922977at2759"/>
<feature type="region of interest" description="Disordered" evidence="2">
    <location>
        <begin position="717"/>
        <end position="804"/>
    </location>
</feature>
<feature type="region of interest" description="Disordered" evidence="2">
    <location>
        <begin position="409"/>
        <end position="554"/>
    </location>
</feature>
<feature type="compositionally biased region" description="Low complexity" evidence="2">
    <location>
        <begin position="1219"/>
        <end position="1231"/>
    </location>
</feature>
<feature type="compositionally biased region" description="Acidic residues" evidence="2">
    <location>
        <begin position="1199"/>
        <end position="1213"/>
    </location>
</feature>
<feature type="region of interest" description="Disordered" evidence="2">
    <location>
        <begin position="681"/>
        <end position="700"/>
    </location>
</feature>
<feature type="compositionally biased region" description="Basic and acidic residues" evidence="2">
    <location>
        <begin position="474"/>
        <end position="498"/>
    </location>
</feature>